<evidence type="ECO:0000256" key="1">
    <source>
        <dbReference type="ARBA" id="ARBA00022729"/>
    </source>
</evidence>
<dbReference type="RefSeq" id="WP_262431059.1">
    <property type="nucleotide sequence ID" value="NZ_JACRTE010000001.1"/>
</dbReference>
<proteinExistence type="predicted"/>
<dbReference type="SUPFAM" id="SSF53474">
    <property type="entry name" value="alpha/beta-Hydrolases"/>
    <property type="match status" value="1"/>
</dbReference>
<accession>A0A926FBA8</accession>
<feature type="domain" description="Phospholipase/carboxylesterase/thioesterase" evidence="2">
    <location>
        <begin position="79"/>
        <end position="189"/>
    </location>
</feature>
<dbReference type="Proteomes" id="UP000647416">
    <property type="component" value="Unassembled WGS sequence"/>
</dbReference>
<dbReference type="Pfam" id="PF02230">
    <property type="entry name" value="Abhydrolase_2"/>
    <property type="match status" value="1"/>
</dbReference>
<evidence type="ECO:0000259" key="2">
    <source>
        <dbReference type="Pfam" id="PF02230"/>
    </source>
</evidence>
<keyword evidence="3" id="KW-0378">Hydrolase</keyword>
<evidence type="ECO:0000313" key="3">
    <source>
        <dbReference type="EMBL" id="MBC8595339.1"/>
    </source>
</evidence>
<name>A0A926FBA8_9FIRM</name>
<sequence length="224" mass="24961">MNFKDCVYKKDDFSMNYKVFYNENNDNLPLIVYLHGAGERGENVSHLYRHGIPKLINEGREIPAVVLAPQCPALCVWDNIVDKVKSLIDSVVKEFNIKNDRICITGSSMGGFGTWSMGLTYPSFFAGIAPVAGGGMSWRCAKLAKTPVFAVHGSADDTVPFTYSKLMADAVNANGGNARLLKLDGLGHNDGIDFAYRNTEIIDWLLNMRRNNFDYVPEICEEMF</sequence>
<organism evidence="3 4">
    <name type="scientific">Qingrenia yutianensis</name>
    <dbReference type="NCBI Taxonomy" id="2763676"/>
    <lineage>
        <taxon>Bacteria</taxon>
        <taxon>Bacillati</taxon>
        <taxon>Bacillota</taxon>
        <taxon>Clostridia</taxon>
        <taxon>Eubacteriales</taxon>
        <taxon>Oscillospiraceae</taxon>
        <taxon>Qingrenia</taxon>
    </lineage>
</organism>
<dbReference type="EMBL" id="JACRTE010000001">
    <property type="protein sequence ID" value="MBC8595339.1"/>
    <property type="molecule type" value="Genomic_DNA"/>
</dbReference>
<keyword evidence="4" id="KW-1185">Reference proteome</keyword>
<reference evidence="3" key="1">
    <citation type="submission" date="2020-08" db="EMBL/GenBank/DDBJ databases">
        <title>Genome public.</title>
        <authorList>
            <person name="Liu C."/>
            <person name="Sun Q."/>
        </authorList>
    </citation>
    <scope>NUCLEOTIDE SEQUENCE</scope>
    <source>
        <strain evidence="3">NSJ-50</strain>
    </source>
</reference>
<dbReference type="PANTHER" id="PTHR43037:SF1">
    <property type="entry name" value="BLL1128 PROTEIN"/>
    <property type="match status" value="1"/>
</dbReference>
<gene>
    <name evidence="3" type="ORF">H8706_00420</name>
</gene>
<comment type="caution">
    <text evidence="3">The sequence shown here is derived from an EMBL/GenBank/DDBJ whole genome shotgun (WGS) entry which is preliminary data.</text>
</comment>
<dbReference type="GO" id="GO:0016787">
    <property type="term" value="F:hydrolase activity"/>
    <property type="evidence" value="ECO:0007669"/>
    <property type="project" value="UniProtKB-KW"/>
</dbReference>
<keyword evidence="1" id="KW-0732">Signal</keyword>
<dbReference type="InterPro" id="IPR050955">
    <property type="entry name" value="Plant_Biomass_Hydrol_Est"/>
</dbReference>
<dbReference type="Gene3D" id="3.40.50.1820">
    <property type="entry name" value="alpha/beta hydrolase"/>
    <property type="match status" value="1"/>
</dbReference>
<protein>
    <submittedName>
        <fullName evidence="3">Dienelactone hydrolase family protein</fullName>
    </submittedName>
</protein>
<dbReference type="AlphaFoldDB" id="A0A926FBA8"/>
<dbReference type="InterPro" id="IPR029058">
    <property type="entry name" value="AB_hydrolase_fold"/>
</dbReference>
<dbReference type="PANTHER" id="PTHR43037">
    <property type="entry name" value="UNNAMED PRODUCT-RELATED"/>
    <property type="match status" value="1"/>
</dbReference>
<dbReference type="InterPro" id="IPR003140">
    <property type="entry name" value="PLipase/COase/thioEstase"/>
</dbReference>
<evidence type="ECO:0000313" key="4">
    <source>
        <dbReference type="Proteomes" id="UP000647416"/>
    </source>
</evidence>